<reference evidence="3" key="1">
    <citation type="submission" date="2025-08" db="UniProtKB">
        <authorList>
            <consortium name="Ensembl"/>
        </authorList>
    </citation>
    <scope>IDENTIFICATION</scope>
</reference>
<reference evidence="3" key="2">
    <citation type="submission" date="2025-09" db="UniProtKB">
        <authorList>
            <consortium name="Ensembl"/>
        </authorList>
    </citation>
    <scope>IDENTIFICATION</scope>
</reference>
<sequence length="97" mass="11234">MVLSMCIIYYGKAVCSEASVQIMSRLDSLQFSVLTKHSSRRAGRAMIIISFLTSWHTNILITVFSMYLTKKMEKKERKKKKKRMNGTVQNIPVPYQL</sequence>
<organism evidence="3 4">
    <name type="scientific">Cyprinus carpio carpio</name>
    <dbReference type="NCBI Taxonomy" id="630221"/>
    <lineage>
        <taxon>Eukaryota</taxon>
        <taxon>Metazoa</taxon>
        <taxon>Chordata</taxon>
        <taxon>Craniata</taxon>
        <taxon>Vertebrata</taxon>
        <taxon>Euteleostomi</taxon>
        <taxon>Actinopterygii</taxon>
        <taxon>Neopterygii</taxon>
        <taxon>Teleostei</taxon>
        <taxon>Ostariophysi</taxon>
        <taxon>Cypriniformes</taxon>
        <taxon>Cyprinidae</taxon>
        <taxon>Cyprininae</taxon>
        <taxon>Cyprinus</taxon>
    </lineage>
</organism>
<dbReference type="Ensembl" id="ENSCCRT00000134169.1">
    <property type="protein sequence ID" value="ENSCCRP00000109271.1"/>
    <property type="gene ID" value="ENSCCRG00000081618.1"/>
</dbReference>
<evidence type="ECO:0000313" key="3">
    <source>
        <dbReference type="Ensembl" id="ENSCCRP00000109271.1"/>
    </source>
</evidence>
<keyword evidence="4" id="KW-1185">Reference proteome</keyword>
<protein>
    <submittedName>
        <fullName evidence="3">Uncharacterized protein</fullName>
    </submittedName>
</protein>
<accession>A0A9J7XRZ5</accession>
<name>A0A9J7XRZ5_CYPCA</name>
<feature type="transmembrane region" description="Helical" evidence="2">
    <location>
        <begin position="45"/>
        <end position="69"/>
    </location>
</feature>
<keyword evidence="2" id="KW-0472">Membrane</keyword>
<dbReference type="AlphaFoldDB" id="A0A9J7XRZ5"/>
<proteinExistence type="predicted"/>
<evidence type="ECO:0000256" key="1">
    <source>
        <dbReference type="SAM" id="MobiDB-lite"/>
    </source>
</evidence>
<keyword evidence="2" id="KW-1133">Transmembrane helix</keyword>
<keyword evidence="2" id="KW-0812">Transmembrane</keyword>
<dbReference type="Proteomes" id="UP001108240">
    <property type="component" value="Unplaced"/>
</dbReference>
<evidence type="ECO:0000313" key="4">
    <source>
        <dbReference type="Proteomes" id="UP001108240"/>
    </source>
</evidence>
<evidence type="ECO:0000256" key="2">
    <source>
        <dbReference type="SAM" id="Phobius"/>
    </source>
</evidence>
<feature type="region of interest" description="Disordered" evidence="1">
    <location>
        <begin position="76"/>
        <end position="97"/>
    </location>
</feature>